<dbReference type="Proteomes" id="UP001155163">
    <property type="component" value="Unassembled WGS sequence"/>
</dbReference>
<feature type="non-terminal residue" evidence="1">
    <location>
        <position position="1"/>
    </location>
</feature>
<reference evidence="1 2" key="1">
    <citation type="journal article" date="2022" name="Int. J. Syst. Evol. Microbiol.">
        <title>Pseudomonas aegrilactucae sp. nov. and Pseudomonas morbosilactucae sp. nov., pathogens causing bacterial rot of lettuce in Japan.</title>
        <authorList>
            <person name="Sawada H."/>
            <person name="Fujikawa T."/>
            <person name="Satou M."/>
        </authorList>
    </citation>
    <scope>NUCLEOTIDE SEQUENCE [LARGE SCALE GENOMIC DNA]</scope>
    <source>
        <strain evidence="1 2">MAFF 302046</strain>
    </source>
</reference>
<protein>
    <submittedName>
        <fullName evidence="1">Uncharacterized protein</fullName>
    </submittedName>
</protein>
<comment type="caution">
    <text evidence="1">The sequence shown here is derived from an EMBL/GenBank/DDBJ whole genome shotgun (WGS) entry which is preliminary data.</text>
</comment>
<sequence length="67" mass="6835">PSMSKHIHFESVASLTGSNADEKYLHRPSETGAIAAALLSAVNGQAVTGISDAKLKAGIEKAAKSAE</sequence>
<gene>
    <name evidence="1" type="ORF">M1B35_31905</name>
</gene>
<dbReference type="EMBL" id="JALQCX010000116">
    <property type="protein sequence ID" value="MCK9818603.1"/>
    <property type="molecule type" value="Genomic_DNA"/>
</dbReference>
<evidence type="ECO:0000313" key="2">
    <source>
        <dbReference type="Proteomes" id="UP001155163"/>
    </source>
</evidence>
<dbReference type="RefSeq" id="WP_268264081.1">
    <property type="nucleotide sequence ID" value="NZ_JALQCX010000116.1"/>
</dbReference>
<name>A0ABT0JRN2_9PSED</name>
<accession>A0ABT0JRN2</accession>
<proteinExistence type="predicted"/>
<keyword evidence="2" id="KW-1185">Reference proteome</keyword>
<organism evidence="1 2">
    <name type="scientific">Pseudomonas morbosilactucae</name>
    <dbReference type="NCBI Taxonomy" id="2938197"/>
    <lineage>
        <taxon>Bacteria</taxon>
        <taxon>Pseudomonadati</taxon>
        <taxon>Pseudomonadota</taxon>
        <taxon>Gammaproteobacteria</taxon>
        <taxon>Pseudomonadales</taxon>
        <taxon>Pseudomonadaceae</taxon>
        <taxon>Pseudomonas</taxon>
    </lineage>
</organism>
<reference evidence="1 2" key="2">
    <citation type="journal article" date="2023" name="Plant Pathol.">
        <title>Dismantling and reorganizing Pseudomonas marginalis sensu#lato.</title>
        <authorList>
            <person name="Sawada H."/>
            <person name="Fujikawa T."/>
            <person name="Satou M."/>
        </authorList>
    </citation>
    <scope>NUCLEOTIDE SEQUENCE [LARGE SCALE GENOMIC DNA]</scope>
    <source>
        <strain evidence="1 2">MAFF 302046</strain>
    </source>
</reference>
<evidence type="ECO:0000313" key="1">
    <source>
        <dbReference type="EMBL" id="MCK9818603.1"/>
    </source>
</evidence>